<name>A0AAX3X4Q1_9BACI</name>
<evidence type="ECO:0000313" key="4">
    <source>
        <dbReference type="Proteomes" id="UP000373269"/>
    </source>
</evidence>
<gene>
    <name evidence="2" type="ORF">GDS87_10185</name>
    <name evidence="3" type="ORF">QNH24_10790</name>
</gene>
<dbReference type="AlphaFoldDB" id="A0AAX3X4Q1"/>
<proteinExistence type="predicted"/>
<evidence type="ECO:0000313" key="3">
    <source>
        <dbReference type="EMBL" id="WHY53692.1"/>
    </source>
</evidence>
<keyword evidence="4" id="KW-1185">Reference proteome</keyword>
<keyword evidence="1" id="KW-0812">Transmembrane</keyword>
<evidence type="ECO:0000256" key="1">
    <source>
        <dbReference type="SAM" id="Phobius"/>
    </source>
</evidence>
<reference evidence="2 4" key="1">
    <citation type="submission" date="2019-11" db="EMBL/GenBank/DDBJ databases">
        <title>Whole Genome Sequencing and Comparative Genomic Analyses of Lysinibacillus pakistanensis LZH-9, a Halotolerant Strain with Excellent COD Removal Capability.</title>
        <authorList>
            <person name="Zhou H."/>
        </authorList>
    </citation>
    <scope>NUCLEOTIDE SEQUENCE [LARGE SCALE GENOMIC DNA]</scope>
    <source>
        <strain evidence="2 4">LZH-9</strain>
    </source>
</reference>
<dbReference type="EMBL" id="CP045835">
    <property type="protein sequence ID" value="QGG51307.1"/>
    <property type="molecule type" value="Genomic_DNA"/>
</dbReference>
<keyword evidence="1" id="KW-1133">Transmembrane helix</keyword>
<feature type="transmembrane region" description="Helical" evidence="1">
    <location>
        <begin position="42"/>
        <end position="60"/>
    </location>
</feature>
<dbReference type="EMBL" id="CP126101">
    <property type="protein sequence ID" value="WHY53692.1"/>
    <property type="molecule type" value="Genomic_DNA"/>
</dbReference>
<accession>A0AAX3X4Q1</accession>
<protein>
    <submittedName>
        <fullName evidence="3">Uncharacterized protein</fullName>
    </submittedName>
</protein>
<keyword evidence="1" id="KW-0472">Membrane</keyword>
<sequence length="69" mass="7798">MKFIEQIVKACLIIGLVLMGGRILTVILHYFQIAFTSFFVDYHVASIVILLIGIIGTEIFNSRKRKGRA</sequence>
<evidence type="ECO:0000313" key="2">
    <source>
        <dbReference type="EMBL" id="QGG51307.1"/>
    </source>
</evidence>
<organism evidence="3 5">
    <name type="scientific">Lysinibacillus pakistanensis</name>
    <dbReference type="NCBI Taxonomy" id="759811"/>
    <lineage>
        <taxon>Bacteria</taxon>
        <taxon>Bacillati</taxon>
        <taxon>Bacillota</taxon>
        <taxon>Bacilli</taxon>
        <taxon>Bacillales</taxon>
        <taxon>Bacillaceae</taxon>
        <taxon>Lysinibacillus</taxon>
    </lineage>
</organism>
<feature type="transmembrane region" description="Helical" evidence="1">
    <location>
        <begin position="7"/>
        <end position="30"/>
    </location>
</feature>
<dbReference type="Proteomes" id="UP000373269">
    <property type="component" value="Chromosome"/>
</dbReference>
<reference evidence="3" key="2">
    <citation type="submission" date="2023-05" db="EMBL/GenBank/DDBJ databases">
        <title>Comparative genomics of Bacillaceae isolates and their secondary metabolite potential.</title>
        <authorList>
            <person name="Song L."/>
            <person name="Nielsen L.J."/>
            <person name="Mohite O."/>
            <person name="Xu X."/>
            <person name="Weber T."/>
            <person name="Kovacs A.T."/>
        </authorList>
    </citation>
    <scope>NUCLEOTIDE SEQUENCE</scope>
    <source>
        <strain evidence="3">LY1</strain>
    </source>
</reference>
<evidence type="ECO:0000313" key="5">
    <source>
        <dbReference type="Proteomes" id="UP001178322"/>
    </source>
</evidence>
<dbReference type="Proteomes" id="UP001178322">
    <property type="component" value="Chromosome"/>
</dbReference>
<dbReference type="RefSeq" id="WP_054772066.1">
    <property type="nucleotide sequence ID" value="NZ_CP045835.1"/>
</dbReference>